<evidence type="ECO:0000256" key="1">
    <source>
        <dbReference type="ARBA" id="ARBA00022723"/>
    </source>
</evidence>
<name>A0A7S2D7S8_9STRA</name>
<dbReference type="GO" id="GO:0005509">
    <property type="term" value="F:calcium ion binding"/>
    <property type="evidence" value="ECO:0007669"/>
    <property type="project" value="InterPro"/>
</dbReference>
<dbReference type="PANTHER" id="PTHR45942">
    <property type="entry name" value="PROTEIN PHOSPATASE 3 REGULATORY SUBUNIT B ALPHA ISOFORM TYPE 1"/>
    <property type="match status" value="1"/>
</dbReference>
<evidence type="ECO:0000256" key="3">
    <source>
        <dbReference type="SAM" id="MobiDB-lite"/>
    </source>
</evidence>
<keyword evidence="1" id="KW-0479">Metal-binding</keyword>
<dbReference type="InterPro" id="IPR011992">
    <property type="entry name" value="EF-hand-dom_pair"/>
</dbReference>
<proteinExistence type="predicted"/>
<dbReference type="SUPFAM" id="SSF47473">
    <property type="entry name" value="EF-hand"/>
    <property type="match status" value="1"/>
</dbReference>
<evidence type="ECO:0000256" key="2">
    <source>
        <dbReference type="ARBA" id="ARBA00022737"/>
    </source>
</evidence>
<dbReference type="EMBL" id="HBGT01030143">
    <property type="protein sequence ID" value="CAD9444966.1"/>
    <property type="molecule type" value="Transcribed_RNA"/>
</dbReference>
<reference evidence="5" key="1">
    <citation type="submission" date="2021-01" db="EMBL/GenBank/DDBJ databases">
        <authorList>
            <person name="Corre E."/>
            <person name="Pelletier E."/>
            <person name="Niang G."/>
            <person name="Scheremetjew M."/>
            <person name="Finn R."/>
            <person name="Kale V."/>
            <person name="Holt S."/>
            <person name="Cochrane G."/>
            <person name="Meng A."/>
            <person name="Brown T."/>
            <person name="Cohen L."/>
        </authorList>
    </citation>
    <scope>NUCLEOTIDE SEQUENCE</scope>
    <source>
        <strain evidence="5">RCC1693</strain>
    </source>
</reference>
<dbReference type="AlphaFoldDB" id="A0A7S2D7S8"/>
<evidence type="ECO:0000313" key="5">
    <source>
        <dbReference type="EMBL" id="CAD9444966.1"/>
    </source>
</evidence>
<dbReference type="InterPro" id="IPR002048">
    <property type="entry name" value="EF_hand_dom"/>
</dbReference>
<dbReference type="Gene3D" id="1.10.238.10">
    <property type="entry name" value="EF-hand"/>
    <property type="match status" value="1"/>
</dbReference>
<protein>
    <recommendedName>
        <fullName evidence="4">EF-hand domain-containing protein</fullName>
    </recommendedName>
</protein>
<accession>A0A7S2D7S8</accession>
<organism evidence="5">
    <name type="scientific">Florenciella parvula</name>
    <dbReference type="NCBI Taxonomy" id="236787"/>
    <lineage>
        <taxon>Eukaryota</taxon>
        <taxon>Sar</taxon>
        <taxon>Stramenopiles</taxon>
        <taxon>Ochrophyta</taxon>
        <taxon>Dictyochophyceae</taxon>
        <taxon>Florenciellales</taxon>
        <taxon>Florenciella</taxon>
    </lineage>
</organism>
<gene>
    <name evidence="5" type="ORF">FPAR1323_LOCUS15747</name>
</gene>
<feature type="domain" description="EF-hand" evidence="4">
    <location>
        <begin position="93"/>
        <end position="128"/>
    </location>
</feature>
<evidence type="ECO:0000259" key="4">
    <source>
        <dbReference type="PROSITE" id="PS50222"/>
    </source>
</evidence>
<keyword evidence="2" id="KW-0677">Repeat</keyword>
<dbReference type="PROSITE" id="PS50222">
    <property type="entry name" value="EF_HAND_2"/>
    <property type="match status" value="1"/>
</dbReference>
<feature type="region of interest" description="Disordered" evidence="3">
    <location>
        <begin position="273"/>
        <end position="305"/>
    </location>
</feature>
<sequence length="305" mass="36416">MGNSAPVADDRVQRAAEMVKLNVSDIKGFWNVFRKCDYDRIGIVATEDFFTKIVQEGRNMFGNAIFELIDAEDPDKLEFGEFLQGVVTYCCFDELEILQFCFFIFDREKNGYIDQDELKFFVDVLHNEQQVANVRTAFQSIKFQTDGKFDFPEFQKLNKDFPTVLYPAFRMQQNMMLNIMGEDWWRQKKLMLTLDKEDQRSAHARMMRREFNNRERTRQKQIRHDMGPVKYYLQPSKRSMFDEKYPPMSMEELELIKAKEREKLEEELIRKQKEEEKRLENELTQNTEDNSSGKRKTRRLDSDAG</sequence>